<organism evidence="1 2">
    <name type="scientific">Eiseniibacteriota bacterium</name>
    <dbReference type="NCBI Taxonomy" id="2212470"/>
    <lineage>
        <taxon>Bacteria</taxon>
        <taxon>Candidatus Eiseniibacteriota</taxon>
    </lineage>
</organism>
<dbReference type="EMBL" id="JABFRW010000010">
    <property type="protein sequence ID" value="NOT32743.1"/>
    <property type="molecule type" value="Genomic_DNA"/>
</dbReference>
<comment type="caution">
    <text evidence="1">The sequence shown here is derived from an EMBL/GenBank/DDBJ whole genome shotgun (WGS) entry which is preliminary data.</text>
</comment>
<proteinExistence type="predicted"/>
<evidence type="ECO:0000313" key="2">
    <source>
        <dbReference type="Proteomes" id="UP000580839"/>
    </source>
</evidence>
<accession>A0A849SGQ7</accession>
<reference evidence="1 2" key="1">
    <citation type="submission" date="2020-04" db="EMBL/GenBank/DDBJ databases">
        <title>Metagenomic profiling of ammonia- and methane-oxidizing microorganisms in a Dutch drinking water treatment plant.</title>
        <authorList>
            <person name="Poghosyan L."/>
            <person name="Leucker S."/>
        </authorList>
    </citation>
    <scope>NUCLEOTIDE SEQUENCE [LARGE SCALE GENOMIC DNA]</scope>
    <source>
        <strain evidence="1">S-RSF-IL-03</strain>
    </source>
</reference>
<dbReference type="AlphaFoldDB" id="A0A849SGQ7"/>
<name>A0A849SGQ7_UNCEI</name>
<evidence type="ECO:0000313" key="1">
    <source>
        <dbReference type="EMBL" id="NOT32743.1"/>
    </source>
</evidence>
<evidence type="ECO:0008006" key="3">
    <source>
        <dbReference type="Google" id="ProtNLM"/>
    </source>
</evidence>
<gene>
    <name evidence="1" type="ORF">HOP12_01095</name>
</gene>
<protein>
    <recommendedName>
        <fullName evidence="3">YgiT-type zinc finger protein</fullName>
    </recommendedName>
</protein>
<dbReference type="Proteomes" id="UP000580839">
    <property type="component" value="Unassembled WGS sequence"/>
</dbReference>
<sequence length="117" mass="13272">MKCAECGTTVKTRKENYRYDECGLKYVTLVGVEVSRCSKCANYEISIPQIEGLHRLIARILIDKATRFTGDEIRFLRKSLGWSGADFARHVEGSGTKRASITRLDLESRNQVWKLAS</sequence>